<proteinExistence type="predicted"/>
<evidence type="ECO:0000313" key="3">
    <source>
        <dbReference type="Proteomes" id="UP000006813"/>
    </source>
</evidence>
<reference evidence="2 3" key="1">
    <citation type="journal article" date="2011" name="Nature">
        <title>Genome sequencing reveals insights into physiology and longevity of the naked mole rat.</title>
        <authorList>
            <person name="Kim E.B."/>
            <person name="Fang X."/>
            <person name="Fushan A.A."/>
            <person name="Huang Z."/>
            <person name="Lobanov A.V."/>
            <person name="Han L."/>
            <person name="Marino S.M."/>
            <person name="Sun X."/>
            <person name="Turanov A.A."/>
            <person name="Yang P."/>
            <person name="Yim S.H."/>
            <person name="Zhao X."/>
            <person name="Kasaikina M.V."/>
            <person name="Stoletzki N."/>
            <person name="Peng C."/>
            <person name="Polak P."/>
            <person name="Xiong Z."/>
            <person name="Kiezun A."/>
            <person name="Zhu Y."/>
            <person name="Chen Y."/>
            <person name="Kryukov G.V."/>
            <person name="Zhang Q."/>
            <person name="Peshkin L."/>
            <person name="Yang L."/>
            <person name="Bronson R.T."/>
            <person name="Buffenstein R."/>
            <person name="Wang B."/>
            <person name="Han C."/>
            <person name="Li Q."/>
            <person name="Chen L."/>
            <person name="Zhao W."/>
            <person name="Sunyaev S.R."/>
            <person name="Park T.J."/>
            <person name="Zhang G."/>
            <person name="Wang J."/>
            <person name="Gladyshev V.N."/>
        </authorList>
    </citation>
    <scope>NUCLEOTIDE SEQUENCE [LARGE SCALE GENOMIC DNA]</scope>
</reference>
<gene>
    <name evidence="2" type="ORF">GW7_07249</name>
</gene>
<dbReference type="STRING" id="10181.G5B2A7"/>
<dbReference type="AlphaFoldDB" id="G5B2A7"/>
<evidence type="ECO:0000313" key="2">
    <source>
        <dbReference type="EMBL" id="EHB03415.1"/>
    </source>
</evidence>
<dbReference type="InParanoid" id="G5B2A7"/>
<dbReference type="EMBL" id="JH168077">
    <property type="protein sequence ID" value="EHB03415.1"/>
    <property type="molecule type" value="Genomic_DNA"/>
</dbReference>
<organism evidence="2 3">
    <name type="scientific">Heterocephalus glaber</name>
    <name type="common">Naked mole rat</name>
    <dbReference type="NCBI Taxonomy" id="10181"/>
    <lineage>
        <taxon>Eukaryota</taxon>
        <taxon>Metazoa</taxon>
        <taxon>Chordata</taxon>
        <taxon>Craniata</taxon>
        <taxon>Vertebrata</taxon>
        <taxon>Euteleostomi</taxon>
        <taxon>Mammalia</taxon>
        <taxon>Eutheria</taxon>
        <taxon>Euarchontoglires</taxon>
        <taxon>Glires</taxon>
        <taxon>Rodentia</taxon>
        <taxon>Hystricomorpha</taxon>
        <taxon>Bathyergidae</taxon>
        <taxon>Heterocephalus</taxon>
    </lineage>
</organism>
<dbReference type="PANTHER" id="PTHR31466">
    <property type="entry name" value="GENE 5591-RELATED"/>
    <property type="match status" value="1"/>
</dbReference>
<name>G5B2A7_HETGA</name>
<accession>G5B2A7</accession>
<evidence type="ECO:0000256" key="1">
    <source>
        <dbReference type="SAM" id="MobiDB-lite"/>
    </source>
</evidence>
<dbReference type="PANTHER" id="PTHR31466:SF1">
    <property type="entry name" value="RIKEN CDNA 4930433I11 GENE"/>
    <property type="match status" value="1"/>
</dbReference>
<feature type="region of interest" description="Disordered" evidence="1">
    <location>
        <begin position="1"/>
        <end position="56"/>
    </location>
</feature>
<feature type="compositionally biased region" description="Polar residues" evidence="1">
    <location>
        <begin position="19"/>
        <end position="31"/>
    </location>
</feature>
<feature type="compositionally biased region" description="Basic and acidic residues" evidence="1">
    <location>
        <begin position="41"/>
        <end position="56"/>
    </location>
</feature>
<sequence>MVAEVTRYLRGVHPPDPGKSSTKAPIESSTHLLALAPSQEQSEKKNRDEIETKLSKPLDAHQILTDAHYGKNCLTLKDTGTLDKGIESNPDWADVAALMEDIHFPKFFNSLNALDQSSHPTAFEAKDAGSIEVNQVQKSSVTNSLSH</sequence>
<dbReference type="InterPro" id="IPR040292">
    <property type="entry name" value="C2orf78-like"/>
</dbReference>
<dbReference type="Proteomes" id="UP000006813">
    <property type="component" value="Unassembled WGS sequence"/>
</dbReference>
<protein>
    <submittedName>
        <fullName evidence="2">Uncharacterized protein</fullName>
    </submittedName>
</protein>